<sequence length="127" mass="14039">MIDDLANRVAVRGREATSTMDGLRVPFLGPVEIMQGSHAASSTLRAQCILIELPAQSYDAADLLSFLELPVWRKTVDGSLIEWLDVQRPDIDPRTRHSKRDYRLFLPETKSGRPLVGEYGGAGSSTL</sequence>
<organism evidence="1 2">
    <name type="scientific">Pseudocercospora musae</name>
    <dbReference type="NCBI Taxonomy" id="113226"/>
    <lineage>
        <taxon>Eukaryota</taxon>
        <taxon>Fungi</taxon>
        <taxon>Dikarya</taxon>
        <taxon>Ascomycota</taxon>
        <taxon>Pezizomycotina</taxon>
        <taxon>Dothideomycetes</taxon>
        <taxon>Dothideomycetidae</taxon>
        <taxon>Mycosphaerellales</taxon>
        <taxon>Mycosphaerellaceae</taxon>
        <taxon>Pseudocercospora</taxon>
    </lineage>
</organism>
<name>A0A139I4I1_9PEZI</name>
<evidence type="ECO:0000313" key="2">
    <source>
        <dbReference type="Proteomes" id="UP000073492"/>
    </source>
</evidence>
<dbReference type="Proteomes" id="UP000073492">
    <property type="component" value="Unassembled WGS sequence"/>
</dbReference>
<accession>A0A139I4I1</accession>
<keyword evidence="2" id="KW-1185">Reference proteome</keyword>
<dbReference type="AlphaFoldDB" id="A0A139I4I1"/>
<gene>
    <name evidence="1" type="ORF">AC579_2847</name>
</gene>
<proteinExistence type="predicted"/>
<reference evidence="1 2" key="1">
    <citation type="submission" date="2015-07" db="EMBL/GenBank/DDBJ databases">
        <title>Comparative genomics of the Sigatoka disease complex on banana suggests a link between parallel evolutionary changes in Pseudocercospora fijiensis and Pseudocercospora eumusae and increased virulence on the banana host.</title>
        <authorList>
            <person name="Chang T.-C."/>
            <person name="Salvucci A."/>
            <person name="Crous P.W."/>
            <person name="Stergiopoulos I."/>
        </authorList>
    </citation>
    <scope>NUCLEOTIDE SEQUENCE [LARGE SCALE GENOMIC DNA]</scope>
    <source>
        <strain evidence="1 2">CBS 116634</strain>
    </source>
</reference>
<evidence type="ECO:0000313" key="1">
    <source>
        <dbReference type="EMBL" id="KXT09529.1"/>
    </source>
</evidence>
<comment type="caution">
    <text evidence="1">The sequence shown here is derived from an EMBL/GenBank/DDBJ whole genome shotgun (WGS) entry which is preliminary data.</text>
</comment>
<protein>
    <submittedName>
        <fullName evidence="1">Uncharacterized protein</fullName>
    </submittedName>
</protein>
<dbReference type="EMBL" id="LFZO01000331">
    <property type="protein sequence ID" value="KXT09529.1"/>
    <property type="molecule type" value="Genomic_DNA"/>
</dbReference>